<dbReference type="PANTHER" id="PTHR12788:SF10">
    <property type="entry name" value="PROTEIN-TYROSINE SULFOTRANSFERASE"/>
    <property type="match status" value="1"/>
</dbReference>
<evidence type="ECO:0000313" key="4">
    <source>
        <dbReference type="Proteomes" id="UP000599688"/>
    </source>
</evidence>
<sequence length="313" mass="36971">MTFQERLKYFTPLYLVSLLLKIKLIFYQLFFFRKKLTDKHSFKEPFFIVGYGRSGNTLLRSMLVSGGDVSIPPESYVLPRLIKLFKIYNFLPWNELVNIIIGEFEAYPEFHTWGIQLNNAKKNARKLHLKEQTLSSIINEIYKDYSFQKHNKHLRWGDKTPVNLRFIDKLVKVFPNAKYILMNREPKDAIASALKSNIYKDLDQAIDYHNICERKINILKNTLDHKQILEIKYENLVTNPKDTLVVVSDFLGIDFKTKMLEFWKTEVKLGDVEIHKHHKNISEPLNTNSIGKWKLSLNTNQIQEIEKRVKAKH</sequence>
<keyword evidence="4" id="KW-1185">Reference proteome</keyword>
<protein>
    <submittedName>
        <fullName evidence="3">Sulfotransferase</fullName>
    </submittedName>
</protein>
<comment type="caution">
    <text evidence="3">The sequence shown here is derived from an EMBL/GenBank/DDBJ whole genome shotgun (WGS) entry which is preliminary data.</text>
</comment>
<dbReference type="GO" id="GO:0008476">
    <property type="term" value="F:protein-tyrosine sulfotransferase activity"/>
    <property type="evidence" value="ECO:0007669"/>
    <property type="project" value="InterPro"/>
</dbReference>
<dbReference type="InterPro" id="IPR026634">
    <property type="entry name" value="TPST-like"/>
</dbReference>
<dbReference type="EMBL" id="BMGL01000001">
    <property type="protein sequence ID" value="GGE02416.1"/>
    <property type="molecule type" value="Genomic_DNA"/>
</dbReference>
<keyword evidence="2" id="KW-1133">Transmembrane helix</keyword>
<organism evidence="3 4">
    <name type="scientific">Psychroflexus salis</name>
    <dbReference type="NCBI Taxonomy" id="1526574"/>
    <lineage>
        <taxon>Bacteria</taxon>
        <taxon>Pseudomonadati</taxon>
        <taxon>Bacteroidota</taxon>
        <taxon>Flavobacteriia</taxon>
        <taxon>Flavobacteriales</taxon>
        <taxon>Flavobacteriaceae</taxon>
        <taxon>Psychroflexus</taxon>
    </lineage>
</organism>
<reference evidence="3 4" key="1">
    <citation type="journal article" date="2014" name="Int. J. Syst. Evol. Microbiol.">
        <title>Complete genome sequence of Corynebacterium casei LMG S-19264T (=DSM 44701T), isolated from a smear-ripened cheese.</title>
        <authorList>
            <consortium name="US DOE Joint Genome Institute (JGI-PGF)"/>
            <person name="Walter F."/>
            <person name="Albersmeier A."/>
            <person name="Kalinowski J."/>
            <person name="Ruckert C."/>
        </authorList>
    </citation>
    <scope>NUCLEOTIDE SEQUENCE [LARGE SCALE GENOMIC DNA]</scope>
    <source>
        <strain evidence="3 4">CGMCC 1.12925</strain>
    </source>
</reference>
<dbReference type="InterPro" id="IPR027417">
    <property type="entry name" value="P-loop_NTPase"/>
</dbReference>
<evidence type="ECO:0000256" key="1">
    <source>
        <dbReference type="ARBA" id="ARBA00022679"/>
    </source>
</evidence>
<dbReference type="RefSeq" id="WP_188404723.1">
    <property type="nucleotide sequence ID" value="NZ_BMGL01000001.1"/>
</dbReference>
<dbReference type="Pfam" id="PF13469">
    <property type="entry name" value="Sulfotransfer_3"/>
    <property type="match status" value="1"/>
</dbReference>
<gene>
    <name evidence="3" type="ORF">GCM10010831_00220</name>
</gene>
<evidence type="ECO:0000256" key="2">
    <source>
        <dbReference type="SAM" id="Phobius"/>
    </source>
</evidence>
<keyword evidence="1" id="KW-0808">Transferase</keyword>
<keyword evidence="2" id="KW-0472">Membrane</keyword>
<keyword evidence="2" id="KW-0812">Transmembrane</keyword>
<accession>A0A916ZKN3</accession>
<dbReference type="Proteomes" id="UP000599688">
    <property type="component" value="Unassembled WGS sequence"/>
</dbReference>
<dbReference type="PANTHER" id="PTHR12788">
    <property type="entry name" value="PROTEIN-TYROSINE SULFOTRANSFERASE 2"/>
    <property type="match status" value="1"/>
</dbReference>
<evidence type="ECO:0000313" key="3">
    <source>
        <dbReference type="EMBL" id="GGE02416.1"/>
    </source>
</evidence>
<dbReference type="SUPFAM" id="SSF52540">
    <property type="entry name" value="P-loop containing nucleoside triphosphate hydrolases"/>
    <property type="match status" value="1"/>
</dbReference>
<feature type="transmembrane region" description="Helical" evidence="2">
    <location>
        <begin position="12"/>
        <end position="32"/>
    </location>
</feature>
<dbReference type="Gene3D" id="3.40.50.300">
    <property type="entry name" value="P-loop containing nucleotide triphosphate hydrolases"/>
    <property type="match status" value="1"/>
</dbReference>
<name>A0A916ZKN3_9FLAO</name>
<dbReference type="AlphaFoldDB" id="A0A916ZKN3"/>
<proteinExistence type="predicted"/>